<feature type="region of interest" description="Disordered" evidence="1">
    <location>
        <begin position="252"/>
        <end position="305"/>
    </location>
</feature>
<dbReference type="GeneID" id="28764823"/>
<feature type="compositionally biased region" description="Basic and acidic residues" evidence="1">
    <location>
        <begin position="209"/>
        <end position="219"/>
    </location>
</feature>
<reference evidence="3 4" key="1">
    <citation type="submission" date="2016-05" db="EMBL/GenBank/DDBJ databases">
        <title>Comparative analysis of secretome profiles of manganese(II)-oxidizing ascomycete fungi.</title>
        <authorList>
            <consortium name="DOE Joint Genome Institute"/>
            <person name="Zeiner C.A."/>
            <person name="Purvine S.O."/>
            <person name="Zink E.M."/>
            <person name="Wu S."/>
            <person name="Pasa-Tolic L."/>
            <person name="Chaput D.L."/>
            <person name="Haridas S."/>
            <person name="Grigoriev I.V."/>
            <person name="Santelli C.M."/>
            <person name="Hansel C.M."/>
        </authorList>
    </citation>
    <scope>NUCLEOTIDE SEQUENCE [LARGE SCALE GENOMIC DNA]</scope>
    <source>
        <strain evidence="3 4">AP3s5-JAC2a</strain>
    </source>
</reference>
<protein>
    <recommendedName>
        <fullName evidence="2">DNA ligase D 3'-phosphoesterase domain-containing protein</fullName>
    </recommendedName>
</protein>
<feature type="compositionally biased region" description="Basic residues" evidence="1">
    <location>
        <begin position="261"/>
        <end position="273"/>
    </location>
</feature>
<feature type="region of interest" description="Disordered" evidence="1">
    <location>
        <begin position="183"/>
        <end position="219"/>
    </location>
</feature>
<feature type="region of interest" description="Disordered" evidence="1">
    <location>
        <begin position="1"/>
        <end position="45"/>
    </location>
</feature>
<proteinExistence type="predicted"/>
<dbReference type="AlphaFoldDB" id="A0A177CU35"/>
<evidence type="ECO:0000259" key="2">
    <source>
        <dbReference type="Pfam" id="PF13298"/>
    </source>
</evidence>
<dbReference type="OrthoDB" id="2588098at2759"/>
<feature type="compositionally biased region" description="Acidic residues" evidence="1">
    <location>
        <begin position="294"/>
        <end position="305"/>
    </location>
</feature>
<name>A0A177CU35_9PLEO</name>
<organism evidence="3 4">
    <name type="scientific">Paraphaeosphaeria sporulosa</name>
    <dbReference type="NCBI Taxonomy" id="1460663"/>
    <lineage>
        <taxon>Eukaryota</taxon>
        <taxon>Fungi</taxon>
        <taxon>Dikarya</taxon>
        <taxon>Ascomycota</taxon>
        <taxon>Pezizomycotina</taxon>
        <taxon>Dothideomycetes</taxon>
        <taxon>Pleosporomycetidae</taxon>
        <taxon>Pleosporales</taxon>
        <taxon>Massarineae</taxon>
        <taxon>Didymosphaeriaceae</taxon>
        <taxon>Paraphaeosphaeria</taxon>
    </lineage>
</organism>
<evidence type="ECO:0000313" key="3">
    <source>
        <dbReference type="EMBL" id="OAG10731.1"/>
    </source>
</evidence>
<dbReference type="PANTHER" id="PTHR39465">
    <property type="entry name" value="DNA LIGASE D, 3'-PHOSPHOESTERASE DOMAIN"/>
    <property type="match status" value="1"/>
</dbReference>
<dbReference type="Proteomes" id="UP000077069">
    <property type="component" value="Unassembled WGS sequence"/>
</dbReference>
<evidence type="ECO:0000313" key="4">
    <source>
        <dbReference type="Proteomes" id="UP000077069"/>
    </source>
</evidence>
<keyword evidence="4" id="KW-1185">Reference proteome</keyword>
<dbReference type="PANTHER" id="PTHR39465:SF1">
    <property type="entry name" value="DNA LIGASE D 3'-PHOSPHOESTERASE DOMAIN-CONTAINING PROTEIN"/>
    <property type="match status" value="1"/>
</dbReference>
<dbReference type="RefSeq" id="XP_018041096.1">
    <property type="nucleotide sequence ID" value="XM_018181337.1"/>
</dbReference>
<accession>A0A177CU35</accession>
<dbReference type="EMBL" id="KV441549">
    <property type="protein sequence ID" value="OAG10731.1"/>
    <property type="molecule type" value="Genomic_DNA"/>
</dbReference>
<feature type="compositionally biased region" description="Acidic residues" evidence="1">
    <location>
        <begin position="198"/>
        <end position="208"/>
    </location>
</feature>
<dbReference type="InParanoid" id="A0A177CU35"/>
<dbReference type="Pfam" id="PF13298">
    <property type="entry name" value="LigD_N"/>
    <property type="match status" value="1"/>
</dbReference>
<gene>
    <name evidence="3" type="ORF">CC84DRAFT_1194058</name>
</gene>
<sequence>MPSTLTRAISPPPRQTKRRKQSETAHATRQRQNDANHPLSTPPEHTLAAVEAGRVRIEGHLEYFKERLSKVCRPVEEGVPNISIEDWARLYKGCEYECGNHFVVHQHNHPVSGVHYDLRLQFSETSSMSFAVPKGLPGNPNSKSLGRMAIETRVHNLWNHLIESASTRTGSLLIWDTGKYTVLPRKKSSNRPPSLQTTDEDSNTDLEDQSSREDEARNENERLIDAFKARYIRLRLNGARLPKDYTITLRLPSAKNVSKPRPAKRKRPRKPKAKNAPQSTDSEPEDTDKGAELPPEDAQDIDTDSSEDAHIRLTNAYPGSTNSIGSVHQRAWFILLDRASSGFVQDSETGKWVSREGSGFEPFLVLGRDVERSVVTGRLAREVEGDEGVEGFVGRGGWVGITR</sequence>
<dbReference type="InterPro" id="IPR014144">
    <property type="entry name" value="LigD_PE_domain"/>
</dbReference>
<evidence type="ECO:0000256" key="1">
    <source>
        <dbReference type="SAM" id="MobiDB-lite"/>
    </source>
</evidence>
<feature type="domain" description="DNA ligase D 3'-phosphoesterase" evidence="2">
    <location>
        <begin position="105"/>
        <end position="247"/>
    </location>
</feature>